<dbReference type="PANTHER" id="PTHR33371">
    <property type="entry name" value="INTERMEMBRANE PHOSPHOLIPID TRANSPORT SYSTEM BINDING PROTEIN MLAD-RELATED"/>
    <property type="match status" value="1"/>
</dbReference>
<dbReference type="RefSeq" id="WP_344460752.1">
    <property type="nucleotide sequence ID" value="NZ_BAAANT010000003.1"/>
</dbReference>
<dbReference type="Pfam" id="PF11887">
    <property type="entry name" value="Mce4_CUP1"/>
    <property type="match status" value="1"/>
</dbReference>
<evidence type="ECO:0000259" key="2">
    <source>
        <dbReference type="Pfam" id="PF11887"/>
    </source>
</evidence>
<dbReference type="NCBIfam" id="TIGR00996">
    <property type="entry name" value="Mtu_fam_mce"/>
    <property type="match status" value="1"/>
</dbReference>
<name>A0ABP5KIH5_9ACTN</name>
<feature type="domain" description="Mce/MlaD" evidence="1">
    <location>
        <begin position="46"/>
        <end position="121"/>
    </location>
</feature>
<dbReference type="EMBL" id="BAAANT010000003">
    <property type="protein sequence ID" value="GAA2132768.1"/>
    <property type="molecule type" value="Genomic_DNA"/>
</dbReference>
<dbReference type="InterPro" id="IPR005693">
    <property type="entry name" value="Mce"/>
</dbReference>
<sequence length="349" mass="36455">MKRTEGVSRRGIAGPLTKSLVFVLVTALATTVLALSIADTGVGSTVGYQARFTDVTGLSAGDSIRIAGVKVGQVDSVGVVDRRIALVHFSVEKDRPLPASVTASVKYLNLVGQRYVDLERGTGAVDRTLAPGAVIPLERTTPALDLTQLFNGFQPLFQGLSPNDVNQLANEIVQVLQGEGGTVDSLLRTVGSLTGTLAGKDQVIGQVIDNLNSVLNTVNTREAGFNDLVTTLQQLVSGFAGDRKPIGDSITAISQLTTSTAGLLADGRAPLKDSIAQLGRLSTNLADSTPELESFLRNTPEKMSTVGRLASYGSWLNLYLCEATVSGVTTSDGSTPPTGLAITEARCKG</sequence>
<evidence type="ECO:0000259" key="1">
    <source>
        <dbReference type="Pfam" id="PF02470"/>
    </source>
</evidence>
<comment type="caution">
    <text evidence="3">The sequence shown here is derived from an EMBL/GenBank/DDBJ whole genome shotgun (WGS) entry which is preliminary data.</text>
</comment>
<dbReference type="InterPro" id="IPR052336">
    <property type="entry name" value="MlaD_Phospholipid_Transporter"/>
</dbReference>
<feature type="domain" description="Mammalian cell entry C-terminal" evidence="2">
    <location>
        <begin position="127"/>
        <end position="314"/>
    </location>
</feature>
<dbReference type="Proteomes" id="UP001422759">
    <property type="component" value="Unassembled WGS sequence"/>
</dbReference>
<accession>A0ABP5KIH5</accession>
<proteinExistence type="predicted"/>
<dbReference type="PANTHER" id="PTHR33371:SF17">
    <property type="entry name" value="MCE-FAMILY PROTEIN MCE1B"/>
    <property type="match status" value="1"/>
</dbReference>
<protein>
    <submittedName>
        <fullName evidence="3">MlaD family protein</fullName>
    </submittedName>
</protein>
<dbReference type="Pfam" id="PF02470">
    <property type="entry name" value="MlaD"/>
    <property type="match status" value="1"/>
</dbReference>
<keyword evidence="4" id="KW-1185">Reference proteome</keyword>
<evidence type="ECO:0000313" key="3">
    <source>
        <dbReference type="EMBL" id="GAA2132768.1"/>
    </source>
</evidence>
<reference evidence="4" key="1">
    <citation type="journal article" date="2019" name="Int. J. Syst. Evol. Microbiol.">
        <title>The Global Catalogue of Microorganisms (GCM) 10K type strain sequencing project: providing services to taxonomists for standard genome sequencing and annotation.</title>
        <authorList>
            <consortium name="The Broad Institute Genomics Platform"/>
            <consortium name="The Broad Institute Genome Sequencing Center for Infectious Disease"/>
            <person name="Wu L."/>
            <person name="Ma J."/>
        </authorList>
    </citation>
    <scope>NUCLEOTIDE SEQUENCE [LARGE SCALE GENOMIC DNA]</scope>
    <source>
        <strain evidence="4">JCM 14560</strain>
    </source>
</reference>
<gene>
    <name evidence="3" type="ORF">GCM10009760_08120</name>
</gene>
<dbReference type="InterPro" id="IPR003399">
    <property type="entry name" value="Mce/MlaD"/>
</dbReference>
<organism evidence="3 4">
    <name type="scientific">Kitasatospora kazusensis</name>
    <dbReference type="NCBI Taxonomy" id="407974"/>
    <lineage>
        <taxon>Bacteria</taxon>
        <taxon>Bacillati</taxon>
        <taxon>Actinomycetota</taxon>
        <taxon>Actinomycetes</taxon>
        <taxon>Kitasatosporales</taxon>
        <taxon>Streptomycetaceae</taxon>
        <taxon>Kitasatospora</taxon>
    </lineage>
</organism>
<dbReference type="InterPro" id="IPR024516">
    <property type="entry name" value="Mce_C"/>
</dbReference>
<evidence type="ECO:0000313" key="4">
    <source>
        <dbReference type="Proteomes" id="UP001422759"/>
    </source>
</evidence>